<protein>
    <submittedName>
        <fullName evidence="2">Uncharacterized protein</fullName>
    </submittedName>
</protein>
<evidence type="ECO:0000256" key="1">
    <source>
        <dbReference type="SAM" id="MobiDB-lite"/>
    </source>
</evidence>
<dbReference type="AlphaFoldDB" id="C4XWY3"/>
<feature type="region of interest" description="Disordered" evidence="1">
    <location>
        <begin position="296"/>
        <end position="331"/>
    </location>
</feature>
<sequence length="417" mass="45637">MVCEVSKHVSITGHVLSGRLFLASPVLITTQPNHQSTNTSWPIPADQDKSTKTASSFCSFGSRRLAAQHIRHKVHGGAHNVVSRAWRRSLARVVQRARHHLGARAPKLGRRGLSPQAHQVGAVHMRRHKLVGAAFKHQERHAHPAKRSRMVLCRQVQREVVVGAAAVGQRHKPRRQNGRAKHDVQRARRKKLVGPPVFKVAFGERQQLVHSVAGKMAERLAVADGRSQNGAVERLDRVKVCASAVLAQVLHGVSASGGVAHENHARAAGAAVCAQKPHQSRQLGGVTRQAAGAEAEVARGNEGSNHRAVWEARRHSSRKRGNVGHRQKTVAQAAHKHEKVLGRTLAAKLDSSKQVGVLVDKNGVRHGRGRENGTRKRKWDEEKKIGKRKREVGIGEEAEAGGIRRSRSRNMDGRLTG</sequence>
<name>C4XWY3_CLAL4</name>
<feature type="region of interest" description="Disordered" evidence="1">
    <location>
        <begin position="33"/>
        <end position="52"/>
    </location>
</feature>
<feature type="compositionally biased region" description="Basic residues" evidence="1">
    <location>
        <begin position="315"/>
        <end position="331"/>
    </location>
</feature>
<proteinExistence type="predicted"/>
<feature type="compositionally biased region" description="Basic residues" evidence="1">
    <location>
        <begin position="169"/>
        <end position="179"/>
    </location>
</feature>
<organism evidence="2 3">
    <name type="scientific">Clavispora lusitaniae (strain ATCC 42720)</name>
    <name type="common">Yeast</name>
    <name type="synonym">Candida lusitaniae</name>
    <dbReference type="NCBI Taxonomy" id="306902"/>
    <lineage>
        <taxon>Eukaryota</taxon>
        <taxon>Fungi</taxon>
        <taxon>Dikarya</taxon>
        <taxon>Ascomycota</taxon>
        <taxon>Saccharomycotina</taxon>
        <taxon>Pichiomycetes</taxon>
        <taxon>Metschnikowiaceae</taxon>
        <taxon>Clavispora</taxon>
    </lineage>
</organism>
<dbReference type="Proteomes" id="UP000007703">
    <property type="component" value="Unassembled WGS sequence"/>
</dbReference>
<feature type="compositionally biased region" description="Basic and acidic residues" evidence="1">
    <location>
        <begin position="296"/>
        <end position="314"/>
    </location>
</feature>
<dbReference type="InParanoid" id="C4XWY3"/>
<dbReference type="EMBL" id="CH408076">
    <property type="protein sequence ID" value="EEQ36333.1"/>
    <property type="molecule type" value="Genomic_DNA"/>
</dbReference>
<gene>
    <name evidence="2" type="ORF">CLUG_00456</name>
</gene>
<evidence type="ECO:0000313" key="3">
    <source>
        <dbReference type="Proteomes" id="UP000007703"/>
    </source>
</evidence>
<reference evidence="2 3" key="1">
    <citation type="journal article" date="2009" name="Nature">
        <title>Evolution of pathogenicity and sexual reproduction in eight Candida genomes.</title>
        <authorList>
            <person name="Butler G."/>
            <person name="Rasmussen M.D."/>
            <person name="Lin M.F."/>
            <person name="Santos M.A."/>
            <person name="Sakthikumar S."/>
            <person name="Munro C.A."/>
            <person name="Rheinbay E."/>
            <person name="Grabherr M."/>
            <person name="Forche A."/>
            <person name="Reedy J.L."/>
            <person name="Agrafioti I."/>
            <person name="Arnaud M.B."/>
            <person name="Bates S."/>
            <person name="Brown A.J."/>
            <person name="Brunke S."/>
            <person name="Costanzo M.C."/>
            <person name="Fitzpatrick D.A."/>
            <person name="de Groot P.W."/>
            <person name="Harris D."/>
            <person name="Hoyer L.L."/>
            <person name="Hube B."/>
            <person name="Klis F.M."/>
            <person name="Kodira C."/>
            <person name="Lennard N."/>
            <person name="Logue M.E."/>
            <person name="Martin R."/>
            <person name="Neiman A.M."/>
            <person name="Nikolaou E."/>
            <person name="Quail M.A."/>
            <person name="Quinn J."/>
            <person name="Santos M.C."/>
            <person name="Schmitzberger F.F."/>
            <person name="Sherlock G."/>
            <person name="Shah P."/>
            <person name="Silverstein K.A."/>
            <person name="Skrzypek M.S."/>
            <person name="Soll D."/>
            <person name="Staggs R."/>
            <person name="Stansfield I."/>
            <person name="Stumpf M.P."/>
            <person name="Sudbery P.E."/>
            <person name="Srikantha T."/>
            <person name="Zeng Q."/>
            <person name="Berman J."/>
            <person name="Berriman M."/>
            <person name="Heitman J."/>
            <person name="Gow N.A."/>
            <person name="Lorenz M.C."/>
            <person name="Birren B.W."/>
            <person name="Kellis M."/>
            <person name="Cuomo C.A."/>
        </authorList>
    </citation>
    <scope>NUCLEOTIDE SEQUENCE [LARGE SCALE GENOMIC DNA]</scope>
    <source>
        <strain evidence="2 3">ATCC 42720</strain>
    </source>
</reference>
<feature type="region of interest" description="Disordered" evidence="1">
    <location>
        <begin position="361"/>
        <end position="417"/>
    </location>
</feature>
<accession>C4XWY3</accession>
<dbReference type="VEuPathDB" id="FungiDB:CLUG_00456"/>
<feature type="region of interest" description="Disordered" evidence="1">
    <location>
        <begin position="166"/>
        <end position="188"/>
    </location>
</feature>
<dbReference type="HOGENOM" id="CLU_658891_0_0_1"/>
<feature type="compositionally biased region" description="Basic and acidic residues" evidence="1">
    <location>
        <begin position="369"/>
        <end position="384"/>
    </location>
</feature>
<evidence type="ECO:0000313" key="2">
    <source>
        <dbReference type="EMBL" id="EEQ36333.1"/>
    </source>
</evidence>
<dbReference type="KEGG" id="clu:CLUG_00456"/>